<evidence type="ECO:0008006" key="3">
    <source>
        <dbReference type="Google" id="ProtNLM"/>
    </source>
</evidence>
<gene>
    <name evidence="1" type="ORF">Cba03nite_33970</name>
</gene>
<evidence type="ECO:0000313" key="2">
    <source>
        <dbReference type="Proteomes" id="UP000601223"/>
    </source>
</evidence>
<dbReference type="EMBL" id="BONF01000017">
    <property type="protein sequence ID" value="GIF82048.1"/>
    <property type="molecule type" value="Genomic_DNA"/>
</dbReference>
<organism evidence="1 2">
    <name type="scientific">Catellatospora bangladeshensis</name>
    <dbReference type="NCBI Taxonomy" id="310355"/>
    <lineage>
        <taxon>Bacteria</taxon>
        <taxon>Bacillati</taxon>
        <taxon>Actinomycetota</taxon>
        <taxon>Actinomycetes</taxon>
        <taxon>Micromonosporales</taxon>
        <taxon>Micromonosporaceae</taxon>
        <taxon>Catellatospora</taxon>
    </lineage>
</organism>
<keyword evidence="2" id="KW-1185">Reference proteome</keyword>
<proteinExistence type="predicted"/>
<protein>
    <recommendedName>
        <fullName evidence="3">TraD/TraG TraM recognition site domain-containing protein</fullName>
    </recommendedName>
</protein>
<accession>A0A8J3NJI9</accession>
<name>A0A8J3NJI9_9ACTN</name>
<comment type="caution">
    <text evidence="1">The sequence shown here is derived from an EMBL/GenBank/DDBJ whole genome shotgun (WGS) entry which is preliminary data.</text>
</comment>
<dbReference type="Proteomes" id="UP000601223">
    <property type="component" value="Unassembled WGS sequence"/>
</dbReference>
<evidence type="ECO:0000313" key="1">
    <source>
        <dbReference type="EMBL" id="GIF82048.1"/>
    </source>
</evidence>
<sequence>MLAEARGYHFGLVLAHQNLTQLPRETQLALSANARTKIFFSSSPEDATHLAKHTNPELDDHDLSHLDAFRAAARLLVNNRETAAFVLRTNPAPPLANETTAVRQVITAAARHRRTAAVARLAGVGDTDAAPDEPGA</sequence>
<dbReference type="RefSeq" id="WP_239125797.1">
    <property type="nucleotide sequence ID" value="NZ_BONF01000017.1"/>
</dbReference>
<dbReference type="InterPro" id="IPR027417">
    <property type="entry name" value="P-loop_NTPase"/>
</dbReference>
<reference evidence="1 2" key="1">
    <citation type="submission" date="2021-01" db="EMBL/GenBank/DDBJ databases">
        <title>Whole genome shotgun sequence of Catellatospora bangladeshensis NBRC 107357.</title>
        <authorList>
            <person name="Komaki H."/>
            <person name="Tamura T."/>
        </authorList>
    </citation>
    <scope>NUCLEOTIDE SEQUENCE [LARGE SCALE GENOMIC DNA]</scope>
    <source>
        <strain evidence="1 2">NBRC 107357</strain>
    </source>
</reference>
<dbReference type="AlphaFoldDB" id="A0A8J3NJI9"/>
<dbReference type="Gene3D" id="3.40.50.300">
    <property type="entry name" value="P-loop containing nucleotide triphosphate hydrolases"/>
    <property type="match status" value="1"/>
</dbReference>